<name>A0A1M6C2I4_9BURK</name>
<gene>
    <name evidence="1" type="ORF">SAMN04488135_1324</name>
</gene>
<protein>
    <recommendedName>
        <fullName evidence="3">Mannitol repressor</fullName>
    </recommendedName>
</protein>
<dbReference type="EMBL" id="FQXE01000032">
    <property type="protein sequence ID" value="SHI55021.1"/>
    <property type="molecule type" value="Genomic_DNA"/>
</dbReference>
<reference evidence="1 2" key="1">
    <citation type="submission" date="2016-11" db="EMBL/GenBank/DDBJ databases">
        <authorList>
            <person name="Jaros S."/>
            <person name="Januszkiewicz K."/>
            <person name="Wedrychowicz H."/>
        </authorList>
    </citation>
    <scope>NUCLEOTIDE SEQUENCE [LARGE SCALE GENOMIC DNA]</scope>
    <source>
        <strain evidence="1 2">CGMCC 1.10190</strain>
    </source>
</reference>
<dbReference type="RefSeq" id="WP_073110332.1">
    <property type="nucleotide sequence ID" value="NZ_FQXE01000032.1"/>
</dbReference>
<dbReference type="Proteomes" id="UP000184226">
    <property type="component" value="Unassembled WGS sequence"/>
</dbReference>
<accession>A0A1M6C2I4</accession>
<keyword evidence="2" id="KW-1185">Reference proteome</keyword>
<evidence type="ECO:0008006" key="3">
    <source>
        <dbReference type="Google" id="ProtNLM"/>
    </source>
</evidence>
<dbReference type="OrthoDB" id="6717824at2"/>
<sequence>MSNPSLTPSPETHVGVGGDFARVFDTQDYLIMFNSLDEVSVVLRAHMILEEFLNIWCNRVTNTEDLFAGTFVPFKTKLIVARNLGLASEYEEILDRFNEIRNRYSHRRKYALEESRLNSIKDKVNALHSEPPMLPCEEYHIYAQGHDQFGRPQEIRHEWSSTDMKKKVLLVVVQLVMKLVQWMQAEFNRRGIQYSLVTWPVSAPESGSAPA</sequence>
<dbReference type="AlphaFoldDB" id="A0A1M6C2I4"/>
<evidence type="ECO:0000313" key="2">
    <source>
        <dbReference type="Proteomes" id="UP000184226"/>
    </source>
</evidence>
<evidence type="ECO:0000313" key="1">
    <source>
        <dbReference type="EMBL" id="SHI55021.1"/>
    </source>
</evidence>
<organism evidence="1 2">
    <name type="scientific">Pollutimonas bauzanensis</name>
    <dbReference type="NCBI Taxonomy" id="658167"/>
    <lineage>
        <taxon>Bacteria</taxon>
        <taxon>Pseudomonadati</taxon>
        <taxon>Pseudomonadota</taxon>
        <taxon>Betaproteobacteria</taxon>
        <taxon>Burkholderiales</taxon>
        <taxon>Alcaligenaceae</taxon>
        <taxon>Pollutimonas</taxon>
    </lineage>
</organism>
<proteinExistence type="predicted"/>